<feature type="compositionally biased region" description="Polar residues" evidence="6">
    <location>
        <begin position="93"/>
        <end position="104"/>
    </location>
</feature>
<reference evidence="10" key="2">
    <citation type="submission" date="2021-04" db="EMBL/GenBank/DDBJ databases">
        <authorList>
            <person name="Gilroy R."/>
        </authorList>
    </citation>
    <scope>NUCLEOTIDE SEQUENCE</scope>
    <source>
        <strain evidence="10">G3-2149</strain>
    </source>
</reference>
<keyword evidence="2" id="KW-1003">Cell membrane</keyword>
<reference evidence="10" key="1">
    <citation type="journal article" date="2021" name="PeerJ">
        <title>Extensive microbial diversity within the chicken gut microbiome revealed by metagenomics and culture.</title>
        <authorList>
            <person name="Gilroy R."/>
            <person name="Ravi A."/>
            <person name="Getino M."/>
            <person name="Pursley I."/>
            <person name="Horton D.L."/>
            <person name="Alikhan N.F."/>
            <person name="Baker D."/>
            <person name="Gharbi K."/>
            <person name="Hall N."/>
            <person name="Watson M."/>
            <person name="Adriaenssens E.M."/>
            <person name="Foster-Nyarko E."/>
            <person name="Jarju S."/>
            <person name="Secka A."/>
            <person name="Antonio M."/>
            <person name="Oren A."/>
            <person name="Chaudhuri R.R."/>
            <person name="La Ragione R."/>
            <person name="Hildebrand F."/>
            <person name="Pallen M.J."/>
        </authorList>
    </citation>
    <scope>NUCLEOTIDE SEQUENCE</scope>
    <source>
        <strain evidence="10">G3-2149</strain>
    </source>
</reference>
<dbReference type="Pfam" id="PF22571">
    <property type="entry name" value="LiaI-LiaF-TM_PspC"/>
    <property type="match status" value="1"/>
</dbReference>
<gene>
    <name evidence="10" type="ORF">H9789_03265</name>
</gene>
<dbReference type="InterPro" id="IPR052027">
    <property type="entry name" value="PspC"/>
</dbReference>
<evidence type="ECO:0000256" key="2">
    <source>
        <dbReference type="ARBA" id="ARBA00022475"/>
    </source>
</evidence>
<comment type="caution">
    <text evidence="10">The sequence shown here is derived from an EMBL/GenBank/DDBJ whole genome shotgun (WGS) entry which is preliminary data.</text>
</comment>
<feature type="transmembrane region" description="Helical" evidence="7">
    <location>
        <begin position="218"/>
        <end position="237"/>
    </location>
</feature>
<evidence type="ECO:0000313" key="11">
    <source>
        <dbReference type="Proteomes" id="UP000823865"/>
    </source>
</evidence>
<evidence type="ECO:0000259" key="8">
    <source>
        <dbReference type="Pfam" id="PF04024"/>
    </source>
</evidence>
<feature type="transmembrane region" description="Helical" evidence="7">
    <location>
        <begin position="138"/>
        <end position="162"/>
    </location>
</feature>
<evidence type="ECO:0000256" key="1">
    <source>
        <dbReference type="ARBA" id="ARBA00004162"/>
    </source>
</evidence>
<feature type="domain" description="Phage shock protein PspC N-terminal" evidence="8">
    <location>
        <begin position="107"/>
        <end position="164"/>
    </location>
</feature>
<dbReference type="PANTHER" id="PTHR33885">
    <property type="entry name" value="PHAGE SHOCK PROTEIN C"/>
    <property type="match status" value="1"/>
</dbReference>
<evidence type="ECO:0000256" key="4">
    <source>
        <dbReference type="ARBA" id="ARBA00022989"/>
    </source>
</evidence>
<sequence>MKKTLTVNLGGTVFNIDDDAYRLLDNYLHNLRQHFRKEAGADEIVDDIERRISELFCEKQTEDLKVITLADVEQVIARIGRPEEMEEDDENRTQAPTGAQNASVSHKRLFRDPDDKILGGVFSGLAAYFGLDTPLLRLVMFVLLLFTKGIMIPIYIVCWIVIPPARTAADKLSMRGEAVTLENIGRTVTDGFERVSNGVNDYVSSGKPRTFLQKVGDALVTLIGLAFKVALVVLAIICSPMLLACGVGFVVLLFVALVLLIGGSAALVSLFPTMTDLAFVVSPLPTFVMGIAGLFLVGIPLTAIVWAIAHWAFDWRPMTTGLKWTLLALWVVSAACFVICIVMQGPDSLVLDALRDL</sequence>
<name>A0A9E2P0D1_9BACT</name>
<proteinExistence type="predicted"/>
<keyword evidence="5 7" id="KW-0472">Membrane</keyword>
<dbReference type="AlphaFoldDB" id="A0A9E2P0D1"/>
<keyword evidence="4 7" id="KW-1133">Transmembrane helix</keyword>
<evidence type="ECO:0000259" key="9">
    <source>
        <dbReference type="Pfam" id="PF22571"/>
    </source>
</evidence>
<feature type="region of interest" description="Disordered" evidence="6">
    <location>
        <begin position="80"/>
        <end position="106"/>
    </location>
</feature>
<dbReference type="GO" id="GO:0005886">
    <property type="term" value="C:plasma membrane"/>
    <property type="evidence" value="ECO:0007669"/>
    <property type="project" value="UniProtKB-SubCell"/>
</dbReference>
<evidence type="ECO:0000256" key="7">
    <source>
        <dbReference type="SAM" id="Phobius"/>
    </source>
</evidence>
<accession>A0A9E2P0D1</accession>
<dbReference type="Proteomes" id="UP000823865">
    <property type="component" value="Unassembled WGS sequence"/>
</dbReference>
<dbReference type="InterPro" id="IPR007168">
    <property type="entry name" value="Phageshock_PspC_N"/>
</dbReference>
<evidence type="ECO:0000256" key="3">
    <source>
        <dbReference type="ARBA" id="ARBA00022692"/>
    </source>
</evidence>
<comment type="subcellular location">
    <subcellularLocation>
        <location evidence="1">Cell membrane</location>
        <topology evidence="1">Single-pass membrane protein</topology>
    </subcellularLocation>
</comment>
<dbReference type="EMBL" id="JAHLFU010000058">
    <property type="protein sequence ID" value="MBU3852843.1"/>
    <property type="molecule type" value="Genomic_DNA"/>
</dbReference>
<feature type="domain" description="PspC-related transmembrane region" evidence="9">
    <location>
        <begin position="204"/>
        <end position="345"/>
    </location>
</feature>
<evidence type="ECO:0000256" key="5">
    <source>
        <dbReference type="ARBA" id="ARBA00023136"/>
    </source>
</evidence>
<organism evidence="10 11">
    <name type="scientific">Candidatus Paraprevotella stercoravium</name>
    <dbReference type="NCBI Taxonomy" id="2838725"/>
    <lineage>
        <taxon>Bacteria</taxon>
        <taxon>Pseudomonadati</taxon>
        <taxon>Bacteroidota</taxon>
        <taxon>Bacteroidia</taxon>
        <taxon>Bacteroidales</taxon>
        <taxon>Prevotellaceae</taxon>
        <taxon>Paraprevotella</taxon>
    </lineage>
</organism>
<evidence type="ECO:0000313" key="10">
    <source>
        <dbReference type="EMBL" id="MBU3852843.1"/>
    </source>
</evidence>
<evidence type="ECO:0000256" key="6">
    <source>
        <dbReference type="SAM" id="MobiDB-lite"/>
    </source>
</evidence>
<feature type="transmembrane region" description="Helical" evidence="7">
    <location>
        <begin position="325"/>
        <end position="345"/>
    </location>
</feature>
<feature type="transmembrane region" description="Helical" evidence="7">
    <location>
        <begin position="249"/>
        <end position="271"/>
    </location>
</feature>
<protein>
    <submittedName>
        <fullName evidence="10">PspC domain-containing protein</fullName>
    </submittedName>
</protein>
<dbReference type="PANTHER" id="PTHR33885:SF3">
    <property type="entry name" value="PHAGE SHOCK PROTEIN C"/>
    <property type="match status" value="1"/>
</dbReference>
<keyword evidence="3 7" id="KW-0812">Transmembrane</keyword>
<dbReference type="InterPro" id="IPR054321">
    <property type="entry name" value="PspC-rel_TM"/>
</dbReference>
<dbReference type="Pfam" id="PF04024">
    <property type="entry name" value="PspC"/>
    <property type="match status" value="1"/>
</dbReference>
<feature type="transmembrane region" description="Helical" evidence="7">
    <location>
        <begin position="291"/>
        <end position="313"/>
    </location>
</feature>